<dbReference type="SUPFAM" id="SSF47031">
    <property type="entry name" value="Second domain of FERM"/>
    <property type="match status" value="1"/>
</dbReference>
<dbReference type="FunFam" id="2.30.29.30:FF:000028">
    <property type="entry name" value="Talin 2"/>
    <property type="match status" value="1"/>
</dbReference>
<protein>
    <submittedName>
        <fullName evidence="1">Uncharacterized protein</fullName>
    </submittedName>
</protein>
<dbReference type="STRING" id="31246.A0A183NU11"/>
<dbReference type="Gene3D" id="1.20.80.10">
    <property type="match status" value="2"/>
</dbReference>
<dbReference type="GO" id="GO:0005178">
    <property type="term" value="F:integrin binding"/>
    <property type="evidence" value="ECO:0007669"/>
    <property type="project" value="TreeGrafter"/>
</dbReference>
<name>A0A183NU11_9TREM</name>
<dbReference type="InterPro" id="IPR000299">
    <property type="entry name" value="FERM_domain"/>
</dbReference>
<dbReference type="Gene3D" id="2.30.29.30">
    <property type="entry name" value="Pleckstrin-homology domain (PH domain)/Phosphotyrosine-binding domain (PTB)"/>
    <property type="match status" value="1"/>
</dbReference>
<dbReference type="SUPFAM" id="SSF50729">
    <property type="entry name" value="PH domain-like"/>
    <property type="match status" value="1"/>
</dbReference>
<dbReference type="PROSITE" id="PS50057">
    <property type="entry name" value="FERM_3"/>
    <property type="match status" value="1"/>
</dbReference>
<dbReference type="GO" id="GO:0098609">
    <property type="term" value="P:cell-cell adhesion"/>
    <property type="evidence" value="ECO:0007669"/>
    <property type="project" value="TreeGrafter"/>
</dbReference>
<organism evidence="1 2">
    <name type="scientific">Schistosoma mattheei</name>
    <dbReference type="NCBI Taxonomy" id="31246"/>
    <lineage>
        <taxon>Eukaryota</taxon>
        <taxon>Metazoa</taxon>
        <taxon>Spiralia</taxon>
        <taxon>Lophotrochozoa</taxon>
        <taxon>Platyhelminthes</taxon>
        <taxon>Trematoda</taxon>
        <taxon>Digenea</taxon>
        <taxon>Strigeidida</taxon>
        <taxon>Schistosomatoidea</taxon>
        <taxon>Schistosomatidae</taxon>
        <taxon>Schistosoma</taxon>
    </lineage>
</organism>
<evidence type="ECO:0000313" key="2">
    <source>
        <dbReference type="Proteomes" id="UP000269396"/>
    </source>
</evidence>
<dbReference type="EMBL" id="UZAL01027118">
    <property type="protein sequence ID" value="VDP29396.1"/>
    <property type="molecule type" value="Genomic_DNA"/>
</dbReference>
<keyword evidence="2" id="KW-1185">Reference proteome</keyword>
<dbReference type="Pfam" id="PF02174">
    <property type="entry name" value="IRS"/>
    <property type="match status" value="1"/>
</dbReference>
<dbReference type="CDD" id="cd17090">
    <property type="entry name" value="FERM_F1_TLN"/>
    <property type="match status" value="1"/>
</dbReference>
<dbReference type="PANTHER" id="PTHR19981">
    <property type="entry name" value="TALIN"/>
    <property type="match status" value="1"/>
</dbReference>
<dbReference type="GO" id="GO:0030036">
    <property type="term" value="P:actin cytoskeleton organization"/>
    <property type="evidence" value="ECO:0007669"/>
    <property type="project" value="TreeGrafter"/>
</dbReference>
<dbReference type="InterPro" id="IPR011993">
    <property type="entry name" value="PH-like_dom_sf"/>
</dbReference>
<sequence length="381" mass="44351">MDGTRKTLKVDDSKTVAELMLMICTKMGIYNYEEYLLARDRDETDRERTNTLKRSTGHHHHTGTLMRDQEKMEKLKRKLHTDDDMEWLNPSQSLRQQGVDEKEILLLKRRYFFSDMNVDARDPLKDAILKGTHPVSLEEAVYLAGIQCQVQFGNYVAEKFKPNFLEISQDMKQTIQIYEIRLNCKLRKNSCLMLSDFSCSLVNYFIHFSSLKDFLPKEYAKIRSLEKKIFQQHAELCGLSEIEAKVKYCQFCRSLKTYGITFFLVKERIKGKNKLIPRLLGITKDSVVRLDEKTKEVLKIWPLTSICKWAASPHAFTMDFGEYSPDEYYTAQTSEGEQISQLIAGYIDIILKKQKATDHPGLQGDEESAMYEENVQAERLV</sequence>
<dbReference type="SMART" id="SM00295">
    <property type="entry name" value="B41"/>
    <property type="match status" value="1"/>
</dbReference>
<reference evidence="1 2" key="1">
    <citation type="submission" date="2018-11" db="EMBL/GenBank/DDBJ databases">
        <authorList>
            <consortium name="Pathogen Informatics"/>
        </authorList>
    </citation>
    <scope>NUCLEOTIDE SEQUENCE [LARGE SCALE GENOMIC DNA]</scope>
    <source>
        <strain>Denwood</strain>
        <strain evidence="2">Zambia</strain>
    </source>
</reference>
<dbReference type="InterPro" id="IPR014352">
    <property type="entry name" value="FERM/acyl-CoA-bd_prot_sf"/>
</dbReference>
<dbReference type="Proteomes" id="UP000269396">
    <property type="component" value="Unassembled WGS sequence"/>
</dbReference>
<proteinExistence type="predicted"/>
<evidence type="ECO:0000313" key="1">
    <source>
        <dbReference type="EMBL" id="VDP29396.1"/>
    </source>
</evidence>
<dbReference type="SMART" id="SM01244">
    <property type="entry name" value="IRS"/>
    <property type="match status" value="1"/>
</dbReference>
<dbReference type="GO" id="GO:0005737">
    <property type="term" value="C:cytoplasm"/>
    <property type="evidence" value="ECO:0007669"/>
    <property type="project" value="TreeGrafter"/>
</dbReference>
<dbReference type="GO" id="GO:0005925">
    <property type="term" value="C:focal adhesion"/>
    <property type="evidence" value="ECO:0007669"/>
    <property type="project" value="TreeGrafter"/>
</dbReference>
<dbReference type="InterPro" id="IPR019749">
    <property type="entry name" value="Band_41_domain"/>
</dbReference>
<dbReference type="InterPro" id="IPR002404">
    <property type="entry name" value="IRS_PTB"/>
</dbReference>
<dbReference type="InterPro" id="IPR019748">
    <property type="entry name" value="FERM_central"/>
</dbReference>
<dbReference type="CDD" id="cd14473">
    <property type="entry name" value="FERM_B-lobe"/>
    <property type="match status" value="1"/>
</dbReference>
<dbReference type="Gene3D" id="3.10.20.90">
    <property type="entry name" value="Phosphatidylinositol 3-kinase Catalytic Subunit, Chain A, domain 1"/>
    <property type="match status" value="1"/>
</dbReference>
<dbReference type="PANTHER" id="PTHR19981:SF1">
    <property type="entry name" value="RHEA, ISOFORM B"/>
    <property type="match status" value="1"/>
</dbReference>
<accession>A0A183NU11</accession>
<dbReference type="AlphaFoldDB" id="A0A183NU11"/>
<dbReference type="CDD" id="cd10569">
    <property type="entry name" value="FERM_C_Talin"/>
    <property type="match status" value="1"/>
</dbReference>
<dbReference type="GO" id="GO:0005886">
    <property type="term" value="C:plasma membrane"/>
    <property type="evidence" value="ECO:0007669"/>
    <property type="project" value="TreeGrafter"/>
</dbReference>
<dbReference type="InterPro" id="IPR035963">
    <property type="entry name" value="FERM_2"/>
</dbReference>
<gene>
    <name evidence="1" type="ORF">SMTD_LOCUS5597</name>
</gene>